<keyword evidence="2" id="KW-0285">Flavoprotein</keyword>
<dbReference type="GO" id="GO:0071949">
    <property type="term" value="F:FAD binding"/>
    <property type="evidence" value="ECO:0007669"/>
    <property type="project" value="InterPro"/>
</dbReference>
<evidence type="ECO:0000259" key="6">
    <source>
        <dbReference type="Pfam" id="PF01494"/>
    </source>
</evidence>
<keyword evidence="4" id="KW-0560">Oxidoreductase</keyword>
<dbReference type="PRINTS" id="PR00420">
    <property type="entry name" value="RNGMNOXGNASE"/>
</dbReference>
<protein>
    <submittedName>
        <fullName evidence="7">FAD binding domain-containing protein</fullName>
    </submittedName>
</protein>
<dbReference type="EMBL" id="KZ678136">
    <property type="protein sequence ID" value="PSN66275.1"/>
    <property type="molecule type" value="Genomic_DNA"/>
</dbReference>
<dbReference type="AlphaFoldDB" id="A0A2T2NLG6"/>
<keyword evidence="8" id="KW-1185">Reference proteome</keyword>
<evidence type="ECO:0000313" key="8">
    <source>
        <dbReference type="Proteomes" id="UP000240883"/>
    </source>
</evidence>
<comment type="similarity">
    <text evidence="1">Belongs to the paxM FAD-dependent monooxygenase family.</text>
</comment>
<name>A0A2T2NLG6_CORCC</name>
<evidence type="ECO:0000313" key="7">
    <source>
        <dbReference type="EMBL" id="PSN66275.1"/>
    </source>
</evidence>
<evidence type="ECO:0000256" key="3">
    <source>
        <dbReference type="ARBA" id="ARBA00022827"/>
    </source>
</evidence>
<evidence type="ECO:0000256" key="5">
    <source>
        <dbReference type="SAM" id="Phobius"/>
    </source>
</evidence>
<accession>A0A2T2NLG6</accession>
<dbReference type="STRING" id="1448308.A0A2T2NLG6"/>
<dbReference type="GO" id="GO:0004497">
    <property type="term" value="F:monooxygenase activity"/>
    <property type="evidence" value="ECO:0007669"/>
    <property type="project" value="InterPro"/>
</dbReference>
<dbReference type="PANTHER" id="PTHR47356:SF2">
    <property type="entry name" value="FAD-BINDING DOMAIN-CONTAINING PROTEIN-RELATED"/>
    <property type="match status" value="1"/>
</dbReference>
<dbReference type="InterPro" id="IPR002938">
    <property type="entry name" value="FAD-bd"/>
</dbReference>
<keyword evidence="3" id="KW-0274">FAD</keyword>
<dbReference type="Gene3D" id="3.50.50.60">
    <property type="entry name" value="FAD/NAD(P)-binding domain"/>
    <property type="match status" value="1"/>
</dbReference>
<dbReference type="Pfam" id="PF01494">
    <property type="entry name" value="FAD_binding_3"/>
    <property type="match status" value="1"/>
</dbReference>
<feature type="transmembrane region" description="Helical" evidence="5">
    <location>
        <begin position="443"/>
        <end position="462"/>
    </location>
</feature>
<dbReference type="Proteomes" id="UP000240883">
    <property type="component" value="Unassembled WGS sequence"/>
</dbReference>
<keyword evidence="5" id="KW-0472">Membrane</keyword>
<evidence type="ECO:0000256" key="4">
    <source>
        <dbReference type="ARBA" id="ARBA00023002"/>
    </source>
</evidence>
<keyword evidence="5" id="KW-0812">Transmembrane</keyword>
<dbReference type="InterPro" id="IPR036188">
    <property type="entry name" value="FAD/NAD-bd_sf"/>
</dbReference>
<dbReference type="PANTHER" id="PTHR47356">
    <property type="entry name" value="FAD-DEPENDENT MONOOXYGENASE ASQG-RELATED"/>
    <property type="match status" value="1"/>
</dbReference>
<dbReference type="SUPFAM" id="SSF51905">
    <property type="entry name" value="FAD/NAD(P)-binding domain"/>
    <property type="match status" value="1"/>
</dbReference>
<dbReference type="InterPro" id="IPR050562">
    <property type="entry name" value="FAD_mOase_fung"/>
</dbReference>
<organism evidence="7 8">
    <name type="scientific">Corynespora cassiicola Philippines</name>
    <dbReference type="NCBI Taxonomy" id="1448308"/>
    <lineage>
        <taxon>Eukaryota</taxon>
        <taxon>Fungi</taxon>
        <taxon>Dikarya</taxon>
        <taxon>Ascomycota</taxon>
        <taxon>Pezizomycotina</taxon>
        <taxon>Dothideomycetes</taxon>
        <taxon>Pleosporomycetidae</taxon>
        <taxon>Pleosporales</taxon>
        <taxon>Corynesporascaceae</taxon>
        <taxon>Corynespora</taxon>
    </lineage>
</organism>
<keyword evidence="5" id="KW-1133">Transmembrane helix</keyword>
<reference evidence="7 8" key="1">
    <citation type="journal article" date="2018" name="Front. Microbiol.">
        <title>Genome-Wide Analysis of Corynespora cassiicola Leaf Fall Disease Putative Effectors.</title>
        <authorList>
            <person name="Lopez D."/>
            <person name="Ribeiro S."/>
            <person name="Label P."/>
            <person name="Fumanal B."/>
            <person name="Venisse J.S."/>
            <person name="Kohler A."/>
            <person name="de Oliveira R.R."/>
            <person name="Labutti K."/>
            <person name="Lipzen A."/>
            <person name="Lail K."/>
            <person name="Bauer D."/>
            <person name="Ohm R.A."/>
            <person name="Barry K.W."/>
            <person name="Spatafora J."/>
            <person name="Grigoriev I.V."/>
            <person name="Martin F.M."/>
            <person name="Pujade-Renaud V."/>
        </authorList>
    </citation>
    <scope>NUCLEOTIDE SEQUENCE [LARGE SCALE GENOMIC DNA]</scope>
    <source>
        <strain evidence="7 8">Philippines</strain>
    </source>
</reference>
<evidence type="ECO:0000256" key="1">
    <source>
        <dbReference type="ARBA" id="ARBA00007992"/>
    </source>
</evidence>
<proteinExistence type="inferred from homology"/>
<sequence length="482" mass="53292">MGLKAIIVGGSVSGLSLAIMLEELGVDYVLLEAHEQFAPQLGASIGLLPNGLRILDQLGCYEAIRKRAGNFYNYTNLRDSSGRALAAPKTVSVAARLEERTGYPLIFFDRQHVLQILHDRVRHKERLLTGKRVTTVEMHGEGVKVHTKDGSVYTGDFLVGADGVHSMVRKEMWRLGNEMSPGVFSPNEGSKLKSSTKCMFGISSRPPTFAYQSQDITFQTGYSYMTMSAPDDRMYWFMFVTMPTTYGKDIPRYTKEDEAEFAKQFFNDKITETVKFGDLYKNRHVTALVSLEEHVFEKWHFQRIITIGDAAQKLHPITASGGNNAIEAAASLVNGLSRRIKAAGSTNLSQEALESAFAEVHARCYDRSLSQMKQGEAVQYYSTLQGPLAGFILRYVVPLFGDYFSLKTFQEISAGGTHIEGMALPERLPLDGKRVAKTVGFGWALWSLGAVGSGIVAIVCLGQGNADWRGRLAGFASQMKLY</sequence>
<evidence type="ECO:0000256" key="2">
    <source>
        <dbReference type="ARBA" id="ARBA00022630"/>
    </source>
</evidence>
<gene>
    <name evidence="7" type="ORF">BS50DRAFT_554502</name>
</gene>
<feature type="domain" description="FAD-binding" evidence="6">
    <location>
        <begin position="4"/>
        <end position="348"/>
    </location>
</feature>
<dbReference type="OrthoDB" id="10029326at2759"/>